<evidence type="ECO:0000313" key="1">
    <source>
        <dbReference type="EMBL" id="POG76351.1"/>
    </source>
</evidence>
<dbReference type="AlphaFoldDB" id="A0A2P4QFD7"/>
<keyword evidence="2" id="KW-1185">Reference proteome</keyword>
<organism evidence="1 2">
    <name type="scientific">Rhizophagus irregularis (strain DAOM 181602 / DAOM 197198 / MUCL 43194)</name>
    <name type="common">Arbuscular mycorrhizal fungus</name>
    <name type="synonym">Glomus intraradices</name>
    <dbReference type="NCBI Taxonomy" id="747089"/>
    <lineage>
        <taxon>Eukaryota</taxon>
        <taxon>Fungi</taxon>
        <taxon>Fungi incertae sedis</taxon>
        <taxon>Mucoromycota</taxon>
        <taxon>Glomeromycotina</taxon>
        <taxon>Glomeromycetes</taxon>
        <taxon>Glomerales</taxon>
        <taxon>Glomeraceae</taxon>
        <taxon>Rhizophagus</taxon>
    </lineage>
</organism>
<dbReference type="EMBL" id="AUPC02000051">
    <property type="protein sequence ID" value="POG76351.1"/>
    <property type="molecule type" value="Genomic_DNA"/>
</dbReference>
<proteinExistence type="predicted"/>
<evidence type="ECO:0000313" key="2">
    <source>
        <dbReference type="Proteomes" id="UP000018888"/>
    </source>
</evidence>
<sequence length="66" mass="7873">MILIIFEFDKIFNFSLKKFDSLTSILNTNIFLTYSRIVKNPIDFLNIDVNNYILLFRSIERNPIVN</sequence>
<accession>A0A2P4QFD7</accession>
<comment type="caution">
    <text evidence="1">The sequence shown here is derived from an EMBL/GenBank/DDBJ whole genome shotgun (WGS) entry which is preliminary data.</text>
</comment>
<protein>
    <submittedName>
        <fullName evidence="1">Uncharacterized protein</fullName>
    </submittedName>
</protein>
<reference evidence="1 2" key="2">
    <citation type="journal article" date="2018" name="New Phytol.">
        <title>High intraspecific genome diversity in the model arbuscular mycorrhizal symbiont Rhizophagus irregularis.</title>
        <authorList>
            <person name="Chen E.C.H."/>
            <person name="Morin E."/>
            <person name="Beaudet D."/>
            <person name="Noel J."/>
            <person name="Yildirir G."/>
            <person name="Ndikumana S."/>
            <person name="Charron P."/>
            <person name="St-Onge C."/>
            <person name="Giorgi J."/>
            <person name="Kruger M."/>
            <person name="Marton T."/>
            <person name="Ropars J."/>
            <person name="Grigoriev I.V."/>
            <person name="Hainaut M."/>
            <person name="Henrissat B."/>
            <person name="Roux C."/>
            <person name="Martin F."/>
            <person name="Corradi N."/>
        </authorList>
    </citation>
    <scope>NUCLEOTIDE SEQUENCE [LARGE SCALE GENOMIC DNA]</scope>
    <source>
        <strain evidence="1 2">DAOM 197198</strain>
    </source>
</reference>
<gene>
    <name evidence="1" type="ORF">GLOIN_2v902337</name>
</gene>
<dbReference type="Proteomes" id="UP000018888">
    <property type="component" value="Unassembled WGS sequence"/>
</dbReference>
<name>A0A2P4QFD7_RHIID</name>
<reference evidence="1 2" key="1">
    <citation type="journal article" date="2013" name="Proc. Natl. Acad. Sci. U.S.A.">
        <title>Genome of an arbuscular mycorrhizal fungus provides insight into the oldest plant symbiosis.</title>
        <authorList>
            <person name="Tisserant E."/>
            <person name="Malbreil M."/>
            <person name="Kuo A."/>
            <person name="Kohler A."/>
            <person name="Symeonidi A."/>
            <person name="Balestrini R."/>
            <person name="Charron P."/>
            <person name="Duensing N."/>
            <person name="Frei Dit Frey N."/>
            <person name="Gianinazzi-Pearson V."/>
            <person name="Gilbert L.B."/>
            <person name="Handa Y."/>
            <person name="Herr J.R."/>
            <person name="Hijri M."/>
            <person name="Koul R."/>
            <person name="Kawaguchi M."/>
            <person name="Krajinski F."/>
            <person name="Lammers P.J."/>
            <person name="Masclaux F.G."/>
            <person name="Murat C."/>
            <person name="Morin E."/>
            <person name="Ndikumana S."/>
            <person name="Pagni M."/>
            <person name="Petitpierre D."/>
            <person name="Requena N."/>
            <person name="Rosikiewicz P."/>
            <person name="Riley R."/>
            <person name="Saito K."/>
            <person name="San Clemente H."/>
            <person name="Shapiro H."/>
            <person name="van Tuinen D."/>
            <person name="Becard G."/>
            <person name="Bonfante P."/>
            <person name="Paszkowski U."/>
            <person name="Shachar-Hill Y.Y."/>
            <person name="Tuskan G.A."/>
            <person name="Young P.W."/>
            <person name="Sanders I.R."/>
            <person name="Henrissat B."/>
            <person name="Rensing S.A."/>
            <person name="Grigoriev I.V."/>
            <person name="Corradi N."/>
            <person name="Roux C."/>
            <person name="Martin F."/>
        </authorList>
    </citation>
    <scope>NUCLEOTIDE SEQUENCE [LARGE SCALE GENOMIC DNA]</scope>
    <source>
        <strain evidence="1 2">DAOM 197198</strain>
    </source>
</reference>